<sequence>MDGTTNPYAPGAGARPPALVGRDAELDAWRVSVARAAAGRAPRSLVLYGLRGVGKTVLLSQMSAEAETSGWIVAQVEAAAGTSMRGALSSALQSHVARIARRNRKKPFLRALKTALSFSARVDTDGTTTFGLTLDDIEAELADSGNIELDLTTVVDGVLDAVHDEGLGLAILIDEAQDLTADELVAICTVAHRASQRQRPVLFVLAGLPSLPTRLAEAKSYSERLFQYRHIRELEPEAAAAALTVPAGDEGVTWTDDAIDLVVTLTGGYPYFLQEYGSEAWLEAASSPIARDDAQNGAGLALRHLDDGFYRTRWDRATPLEKEYLRAMAADGDTGSKTADVARRLDRTTQRLSKIRQNLTDKGIIYAPEHGRIAFTVPWMSAFIERQPT</sequence>
<feature type="domain" description="Orc1-like AAA ATPase" evidence="1">
    <location>
        <begin position="19"/>
        <end position="204"/>
    </location>
</feature>
<dbReference type="InterPro" id="IPR027417">
    <property type="entry name" value="P-loop_NTPase"/>
</dbReference>
<dbReference type="OrthoDB" id="2020141at2"/>
<name>A0A0D5CN53_9MICO</name>
<reference evidence="2 4" key="1">
    <citation type="journal article" date="2015" name="Genome Announc.">
        <title>Complete Genome Sequence of Clavibacter michiganensis subsp. insidiosus R1-1 Using PacBio Single-Molecule Real-Time Technology.</title>
        <authorList>
            <person name="Lu Y."/>
            <person name="Samac D.A."/>
            <person name="Glazebrook J."/>
            <person name="Ishimaru C.A."/>
        </authorList>
    </citation>
    <scope>NUCLEOTIDE SEQUENCE [LARGE SCALE GENOMIC DNA]</scope>
    <source>
        <strain evidence="2 4">R1-1</strain>
        <plasmid evidence="2 4">pCI3</plasmid>
    </source>
</reference>
<protein>
    <submittedName>
        <fullName evidence="3">ATP-binding protein</fullName>
    </submittedName>
    <submittedName>
        <fullName evidence="2">ATPase</fullName>
    </submittedName>
</protein>
<evidence type="ECO:0000259" key="1">
    <source>
        <dbReference type="Pfam" id="PF13191"/>
    </source>
</evidence>
<dbReference type="Proteomes" id="UP000266634">
    <property type="component" value="Unassembled WGS sequence"/>
</dbReference>
<gene>
    <name evidence="3" type="ORF">DZF93_00320</name>
    <name evidence="2" type="ORF">VO01_15840</name>
</gene>
<keyword evidence="2" id="KW-0614">Plasmid</keyword>
<keyword evidence="3" id="KW-0547">Nucleotide-binding</keyword>
<dbReference type="GO" id="GO:0005524">
    <property type="term" value="F:ATP binding"/>
    <property type="evidence" value="ECO:0007669"/>
    <property type="project" value="UniProtKB-KW"/>
</dbReference>
<dbReference type="AlphaFoldDB" id="A0A0D5CN53"/>
<dbReference type="Proteomes" id="UP000032604">
    <property type="component" value="Plasmid pCI3"/>
</dbReference>
<dbReference type="PANTHER" id="PTHR34301">
    <property type="entry name" value="DNA-BINDING PROTEIN-RELATED"/>
    <property type="match status" value="1"/>
</dbReference>
<dbReference type="PANTHER" id="PTHR34301:SF8">
    <property type="entry name" value="ATPASE DOMAIN-CONTAINING PROTEIN"/>
    <property type="match status" value="1"/>
</dbReference>
<evidence type="ECO:0000313" key="2">
    <source>
        <dbReference type="EMBL" id="AJW80712.1"/>
    </source>
</evidence>
<evidence type="ECO:0000313" key="5">
    <source>
        <dbReference type="Proteomes" id="UP000266634"/>
    </source>
</evidence>
<keyword evidence="3" id="KW-0067">ATP-binding</keyword>
<reference evidence="3 5" key="2">
    <citation type="submission" date="2018-08" db="EMBL/GenBank/DDBJ databases">
        <title>Genome Sequence of Clavibacter michiganensis Subspecies type strains, and the Atypical Peach-Colored Strains Isolated from Tomato.</title>
        <authorList>
            <person name="Osdaghi E."/>
            <person name="Portier P."/>
            <person name="Briand M."/>
            <person name="Jacques M.-A."/>
        </authorList>
    </citation>
    <scope>NUCLEOTIDE SEQUENCE [LARGE SCALE GENOMIC DNA]</scope>
    <source>
        <strain evidence="3 5">CFBP 6488</strain>
    </source>
</reference>
<dbReference type="Gene3D" id="3.40.50.300">
    <property type="entry name" value="P-loop containing nucleotide triphosphate hydrolases"/>
    <property type="match status" value="1"/>
</dbReference>
<dbReference type="PATRIC" id="fig|33014.5.peg.3278"/>
<organism evidence="2 4">
    <name type="scientific">Clavibacter michiganensis subsp. insidiosus</name>
    <dbReference type="NCBI Taxonomy" id="33014"/>
    <lineage>
        <taxon>Bacteria</taxon>
        <taxon>Bacillati</taxon>
        <taxon>Actinomycetota</taxon>
        <taxon>Actinomycetes</taxon>
        <taxon>Micrococcales</taxon>
        <taxon>Microbacteriaceae</taxon>
        <taxon>Clavibacter</taxon>
    </lineage>
</organism>
<dbReference type="EMBL" id="CP011046">
    <property type="protein sequence ID" value="AJW80712.1"/>
    <property type="molecule type" value="Genomic_DNA"/>
</dbReference>
<dbReference type="KEGG" id="cmh:VO01_15840"/>
<dbReference type="HOGENOM" id="CLU_058580_0_0_11"/>
<dbReference type="SUPFAM" id="SSF52540">
    <property type="entry name" value="P-loop containing nucleoside triphosphate hydrolases"/>
    <property type="match status" value="1"/>
</dbReference>
<geneLocation type="plasmid" evidence="2 4">
    <name>pCI3</name>
</geneLocation>
<dbReference type="RefSeq" id="WP_045530960.1">
    <property type="nucleotide sequence ID" value="NZ_CP011046.1"/>
</dbReference>
<dbReference type="Pfam" id="PF13191">
    <property type="entry name" value="AAA_16"/>
    <property type="match status" value="1"/>
</dbReference>
<accession>A0A0D5CN53</accession>
<evidence type="ECO:0000313" key="4">
    <source>
        <dbReference type="Proteomes" id="UP000032604"/>
    </source>
</evidence>
<dbReference type="InterPro" id="IPR041664">
    <property type="entry name" value="AAA_16"/>
</dbReference>
<proteinExistence type="predicted"/>
<dbReference type="EMBL" id="QWEA01000003">
    <property type="protein sequence ID" value="RIJ45070.1"/>
    <property type="molecule type" value="Genomic_DNA"/>
</dbReference>
<evidence type="ECO:0000313" key="3">
    <source>
        <dbReference type="EMBL" id="RIJ45070.1"/>
    </source>
</evidence>